<reference evidence="2 3" key="1">
    <citation type="submission" date="2020-03" db="EMBL/GenBank/DDBJ databases">
        <title>Salinimicrobium sp. nov, isolated from SCS.</title>
        <authorList>
            <person name="Cao W.R."/>
        </authorList>
    </citation>
    <scope>NUCLEOTIDE SEQUENCE [LARGE SCALE GENOMIC DNA]</scope>
    <source>
        <strain evidence="3">J15B91</strain>
    </source>
</reference>
<gene>
    <name evidence="2" type="ORF">HC175_04990</name>
</gene>
<dbReference type="EMBL" id="JAAVJR010000002">
    <property type="protein sequence ID" value="NJW52267.1"/>
    <property type="molecule type" value="Genomic_DNA"/>
</dbReference>
<keyword evidence="3" id="KW-1185">Reference proteome</keyword>
<name>A0ABX1CWW5_9FLAO</name>
<dbReference type="Proteomes" id="UP000703674">
    <property type="component" value="Unassembled WGS sequence"/>
</dbReference>
<feature type="transmembrane region" description="Helical" evidence="1">
    <location>
        <begin position="32"/>
        <end position="55"/>
    </location>
</feature>
<evidence type="ECO:0000256" key="1">
    <source>
        <dbReference type="SAM" id="Phobius"/>
    </source>
</evidence>
<accession>A0ABX1CWW5</accession>
<evidence type="ECO:0000313" key="3">
    <source>
        <dbReference type="Proteomes" id="UP000703674"/>
    </source>
</evidence>
<feature type="transmembrane region" description="Helical" evidence="1">
    <location>
        <begin position="91"/>
        <end position="112"/>
    </location>
</feature>
<organism evidence="2 3">
    <name type="scientific">Salinimicrobium oceani</name>
    <dbReference type="NCBI Taxonomy" id="2722702"/>
    <lineage>
        <taxon>Bacteria</taxon>
        <taxon>Pseudomonadati</taxon>
        <taxon>Bacteroidota</taxon>
        <taxon>Flavobacteriia</taxon>
        <taxon>Flavobacteriales</taxon>
        <taxon>Flavobacteriaceae</taxon>
        <taxon>Salinimicrobium</taxon>
    </lineage>
</organism>
<keyword evidence="1" id="KW-1133">Transmembrane helix</keyword>
<protein>
    <submittedName>
        <fullName evidence="2">Uncharacterized protein</fullName>
    </submittedName>
</protein>
<proteinExistence type="predicted"/>
<dbReference type="RefSeq" id="WP_168137372.1">
    <property type="nucleotide sequence ID" value="NZ_JAAVJR010000002.1"/>
</dbReference>
<sequence length="113" mass="12419">MVITAVILLAIAVFLGGYLLSYVLDQKIPPKAIVFAHGTAAVLGILVLLTFALTTEKHHKHWDSFVIFSLAALVGFYLFSRDIRHKNVPKWLAIVHGSVGLGGLAWILIHILH</sequence>
<comment type="caution">
    <text evidence="2">The sequence shown here is derived from an EMBL/GenBank/DDBJ whole genome shotgun (WGS) entry which is preliminary data.</text>
</comment>
<keyword evidence="1" id="KW-0472">Membrane</keyword>
<keyword evidence="1" id="KW-0812">Transmembrane</keyword>
<feature type="transmembrane region" description="Helical" evidence="1">
    <location>
        <begin position="6"/>
        <end position="25"/>
    </location>
</feature>
<feature type="transmembrane region" description="Helical" evidence="1">
    <location>
        <begin position="61"/>
        <end position="79"/>
    </location>
</feature>
<evidence type="ECO:0000313" key="2">
    <source>
        <dbReference type="EMBL" id="NJW52267.1"/>
    </source>
</evidence>